<organism evidence="6 7">
    <name type="scientific">Orenia metallireducens</name>
    <dbReference type="NCBI Taxonomy" id="1413210"/>
    <lineage>
        <taxon>Bacteria</taxon>
        <taxon>Bacillati</taxon>
        <taxon>Bacillota</taxon>
        <taxon>Clostridia</taxon>
        <taxon>Halanaerobiales</taxon>
        <taxon>Halobacteroidaceae</taxon>
        <taxon>Orenia</taxon>
    </lineage>
</organism>
<dbReference type="InterPro" id="IPR037522">
    <property type="entry name" value="HD_GYP_dom"/>
</dbReference>
<keyword evidence="3" id="KW-0597">Phosphoprotein</keyword>
<evidence type="ECO:0000259" key="4">
    <source>
        <dbReference type="PROSITE" id="PS50110"/>
    </source>
</evidence>
<dbReference type="AlphaFoldDB" id="A0A285F2A2"/>
<dbReference type="InterPro" id="IPR011006">
    <property type="entry name" value="CheY-like_superfamily"/>
</dbReference>
<dbReference type="PROSITE" id="PS50110">
    <property type="entry name" value="RESPONSE_REGULATORY"/>
    <property type="match status" value="1"/>
</dbReference>
<feature type="domain" description="HD-GYP" evidence="5">
    <location>
        <begin position="361"/>
        <end position="558"/>
    </location>
</feature>
<gene>
    <name evidence="6" type="ORF">SAMN06265827_10156</name>
</gene>
<dbReference type="InterPro" id="IPR021800">
    <property type="entry name" value="DUF3369"/>
</dbReference>
<proteinExistence type="predicted"/>
<evidence type="ECO:0000256" key="1">
    <source>
        <dbReference type="ARBA" id="ARBA00018672"/>
    </source>
</evidence>
<dbReference type="PANTHER" id="PTHR45228">
    <property type="entry name" value="CYCLIC DI-GMP PHOSPHODIESTERASE TM_0186-RELATED"/>
    <property type="match status" value="1"/>
</dbReference>
<dbReference type="CDD" id="cd00077">
    <property type="entry name" value="HDc"/>
    <property type="match status" value="1"/>
</dbReference>
<evidence type="ECO:0000256" key="2">
    <source>
        <dbReference type="ARBA" id="ARBA00024867"/>
    </source>
</evidence>
<dbReference type="PROSITE" id="PS51832">
    <property type="entry name" value="HD_GYP"/>
    <property type="match status" value="1"/>
</dbReference>
<evidence type="ECO:0000313" key="6">
    <source>
        <dbReference type="EMBL" id="SNY05440.1"/>
    </source>
</evidence>
<dbReference type="Pfam" id="PF11849">
    <property type="entry name" value="DUF3369"/>
    <property type="match status" value="1"/>
</dbReference>
<dbReference type="SUPFAM" id="SSF109604">
    <property type="entry name" value="HD-domain/PDEase-like"/>
    <property type="match status" value="1"/>
</dbReference>
<keyword evidence="7" id="KW-1185">Reference proteome</keyword>
<feature type="modified residue" description="4-aspartylphosphate" evidence="3">
    <location>
        <position position="124"/>
    </location>
</feature>
<dbReference type="InterPro" id="IPR052020">
    <property type="entry name" value="Cyclic_di-GMP/3'3'-cGAMP_PDE"/>
</dbReference>
<dbReference type="Gene3D" id="3.40.50.2300">
    <property type="match status" value="1"/>
</dbReference>
<accession>A0A285F2A2</accession>
<dbReference type="SMART" id="SM00448">
    <property type="entry name" value="REC"/>
    <property type="match status" value="1"/>
</dbReference>
<dbReference type="InterPro" id="IPR003607">
    <property type="entry name" value="HD/PDEase_dom"/>
</dbReference>
<dbReference type="GO" id="GO:0000160">
    <property type="term" value="P:phosphorelay signal transduction system"/>
    <property type="evidence" value="ECO:0007669"/>
    <property type="project" value="InterPro"/>
</dbReference>
<protein>
    <recommendedName>
        <fullName evidence="1">Stage 0 sporulation protein A homolog</fullName>
    </recommendedName>
</protein>
<dbReference type="Proteomes" id="UP000219573">
    <property type="component" value="Unassembled WGS sequence"/>
</dbReference>
<dbReference type="EMBL" id="OBDZ01000001">
    <property type="protein sequence ID" value="SNY05440.1"/>
    <property type="molecule type" value="Genomic_DNA"/>
</dbReference>
<sequence length="561" mass="64786">MGKEEYIVFNSKEEFKKPKDQTISVQRASQEIAKNDGIFFAPEVEDKVERELFSSKVKTKQDDFRDGWKLLIVDDEEAVHKMTKMVLKSVSFEGKGIEFISAYSGSEAKKIMEENLDIAVILLDVVMEDDDSGLKVAKYVREDLGNNLVRIILRTGQPGQAPEREVIKNYDINDYKEKTELTSQKLYTAIITAFRSYNDLNAIRRSKLGLQKIIESSATLFRPEFLKKSLQEFIASALFQLSALLKMEKSFLYTSGFAAESDGEQFCLLGGIEQYYGYVNKPVKDVVSKKTYQRLNQVRQRKESCFFGNEYIAYFESNKGTENILYLKGEHDFNDFDKNLLEIFSTNIIAAFDHILMNQEIVETQKEIILILSEMTETRSKETAQHVRRVAEYACFLGEKLGLDTDMLDTLKLASYMHDIGKIGISDAILKKPEALTEKEYRIMKRHTEFGYDILKSSKRKILQAAAIIAYQHHERWDGTGYPVGLKGEEIHIFARIVGLIDVFDALSHKRVYKEPWEIKRVLELIKRERGKHFDPKLVDIFFENLDEILAINKKYPDKLK</sequence>
<evidence type="ECO:0000256" key="3">
    <source>
        <dbReference type="PROSITE-ProRule" id="PRU00169"/>
    </source>
</evidence>
<feature type="domain" description="Response regulatory" evidence="4">
    <location>
        <begin position="69"/>
        <end position="193"/>
    </location>
</feature>
<dbReference type="Gene3D" id="1.10.3210.10">
    <property type="entry name" value="Hypothetical protein af1432"/>
    <property type="match status" value="1"/>
</dbReference>
<dbReference type="SMART" id="SM00471">
    <property type="entry name" value="HDc"/>
    <property type="match status" value="1"/>
</dbReference>
<comment type="function">
    <text evidence="2">May play the central regulatory role in sporulation. It may be an element of the effector pathway responsible for the activation of sporulation genes in response to nutritional stress. Spo0A may act in concert with spo0H (a sigma factor) to control the expression of some genes that are critical to the sporulation process.</text>
</comment>
<dbReference type="PANTHER" id="PTHR45228:SF9">
    <property type="entry name" value="3'3'-CGAMP-SPECIFIC PHOSPHODIESTERASE 2"/>
    <property type="match status" value="1"/>
</dbReference>
<dbReference type="SUPFAM" id="SSF52172">
    <property type="entry name" value="CheY-like"/>
    <property type="match status" value="1"/>
</dbReference>
<dbReference type="InterPro" id="IPR001789">
    <property type="entry name" value="Sig_transdc_resp-reg_receiver"/>
</dbReference>
<name>A0A285F2A2_9FIRM</name>
<evidence type="ECO:0000259" key="5">
    <source>
        <dbReference type="PROSITE" id="PS51832"/>
    </source>
</evidence>
<dbReference type="Pfam" id="PF13487">
    <property type="entry name" value="HD_5"/>
    <property type="match status" value="1"/>
</dbReference>
<reference evidence="7" key="1">
    <citation type="submission" date="2017-09" db="EMBL/GenBank/DDBJ databases">
        <authorList>
            <person name="Varghese N."/>
            <person name="Submissions S."/>
        </authorList>
    </citation>
    <scope>NUCLEOTIDE SEQUENCE [LARGE SCALE GENOMIC DNA]</scope>
    <source>
        <strain evidence="7">MSL47</strain>
    </source>
</reference>
<evidence type="ECO:0000313" key="7">
    <source>
        <dbReference type="Proteomes" id="UP000219573"/>
    </source>
</evidence>
<dbReference type="RefSeq" id="WP_097016103.1">
    <property type="nucleotide sequence ID" value="NZ_OBDZ01000001.1"/>
</dbReference>